<feature type="transmembrane region" description="Helical" evidence="2">
    <location>
        <begin position="25"/>
        <end position="47"/>
    </location>
</feature>
<protein>
    <submittedName>
        <fullName evidence="3">Fimbrial assembly family protein</fullName>
    </submittedName>
</protein>
<dbReference type="Pfam" id="PF05137">
    <property type="entry name" value="PilN"/>
    <property type="match status" value="1"/>
</dbReference>
<dbReference type="EMBL" id="CP003096">
    <property type="protein sequence ID" value="AER66592.1"/>
    <property type="molecule type" value="Genomic_DNA"/>
</dbReference>
<evidence type="ECO:0000313" key="3">
    <source>
        <dbReference type="EMBL" id="AER66592.1"/>
    </source>
</evidence>
<dbReference type="KEGG" id="tli:Tlie_0859"/>
<dbReference type="InterPro" id="IPR007813">
    <property type="entry name" value="PilN"/>
</dbReference>
<dbReference type="OrthoDB" id="6439at2"/>
<dbReference type="PANTHER" id="PTHR40278:SF1">
    <property type="entry name" value="DNA UTILIZATION PROTEIN HOFN"/>
    <property type="match status" value="1"/>
</dbReference>
<keyword evidence="2" id="KW-0472">Membrane</keyword>
<reference evidence="4" key="1">
    <citation type="submission" date="2011-10" db="EMBL/GenBank/DDBJ databases">
        <title>The complete genome of chromosome of Thermovirga lienii DSM 17291.</title>
        <authorList>
            <consortium name="US DOE Joint Genome Institute (JGI-PGF)"/>
            <person name="Lucas S."/>
            <person name="Copeland A."/>
            <person name="Lapidus A."/>
            <person name="Glavina del Rio T."/>
            <person name="Dalin E."/>
            <person name="Tice H."/>
            <person name="Bruce D."/>
            <person name="Goodwin L."/>
            <person name="Pitluck S."/>
            <person name="Peters L."/>
            <person name="Mikhailova N."/>
            <person name="Saunders E."/>
            <person name="Kyrpides N."/>
            <person name="Mavromatis K."/>
            <person name="Ivanova N."/>
            <person name="Last F.I."/>
            <person name="Brettin T."/>
            <person name="Detter J.C."/>
            <person name="Han C."/>
            <person name="Larimer F."/>
            <person name="Land M."/>
            <person name="Hauser L."/>
            <person name="Markowitz V."/>
            <person name="Cheng J.-F."/>
            <person name="Hugenholtz P."/>
            <person name="Woyke T."/>
            <person name="Wu D."/>
            <person name="Spring S."/>
            <person name="Schroeder M."/>
            <person name="Brambilla E.-M."/>
            <person name="Klenk H.-P."/>
            <person name="Eisen J.A."/>
        </authorList>
    </citation>
    <scope>NUCLEOTIDE SEQUENCE [LARGE SCALE GENOMIC DNA]</scope>
    <source>
        <strain evidence="4">ATCC BAA-1197 / DSM 17291 / Cas60314</strain>
    </source>
</reference>
<evidence type="ECO:0000256" key="1">
    <source>
        <dbReference type="SAM" id="Coils"/>
    </source>
</evidence>
<dbReference type="HOGENOM" id="CLU_1340947_0_0_0"/>
<gene>
    <name evidence="3" type="ordered locus">Tlie_0859</name>
</gene>
<keyword evidence="2" id="KW-1133">Transmembrane helix</keyword>
<reference evidence="3 4" key="2">
    <citation type="journal article" date="2012" name="Stand. Genomic Sci.">
        <title>Genome sequence of the moderately thermophilic, amino-acid-degrading and sulfur-reducing bacterium Thermovirga lienii type strain (Cas60314(T)).</title>
        <authorList>
            <person name="Goker M."/>
            <person name="Saunders E."/>
            <person name="Lapidus A."/>
            <person name="Nolan M."/>
            <person name="Lucas S."/>
            <person name="Hammon N."/>
            <person name="Deshpande S."/>
            <person name="Cheng J.F."/>
            <person name="Han C."/>
            <person name="Tapia R."/>
            <person name="Goodwin L.A."/>
            <person name="Pitluck S."/>
            <person name="Liolios K."/>
            <person name="Mavromatis K."/>
            <person name="Pagani I."/>
            <person name="Ivanova N."/>
            <person name="Mikhailova N."/>
            <person name="Pati A."/>
            <person name="Chen A."/>
            <person name="Palaniappan K."/>
            <person name="Land M."/>
            <person name="Chang Y.J."/>
            <person name="Jeffries C.D."/>
            <person name="Brambilla E.M."/>
            <person name="Rohde M."/>
            <person name="Spring S."/>
            <person name="Detter J.C."/>
            <person name="Woyke T."/>
            <person name="Bristow J."/>
            <person name="Eisen J.A."/>
            <person name="Markowitz V."/>
            <person name="Hugenholtz P."/>
            <person name="Kyrpides N.C."/>
            <person name="Klenk H.P."/>
        </authorList>
    </citation>
    <scope>NUCLEOTIDE SEQUENCE [LARGE SCALE GENOMIC DNA]</scope>
    <source>
        <strain evidence="4">ATCC BAA-1197 / DSM 17291 / Cas60314</strain>
    </source>
</reference>
<proteinExistence type="predicted"/>
<dbReference type="AlphaFoldDB" id="G7V9P2"/>
<name>G7V9P2_THELD</name>
<keyword evidence="4" id="KW-1185">Reference proteome</keyword>
<dbReference type="Proteomes" id="UP000005868">
    <property type="component" value="Chromosome"/>
</dbReference>
<sequence>MKIKLDLRPQSYAESVSRGVDLAKIVATVLVLSFLVVSLTSFGYGFYLSNDLKKQRLALQNRIEALQVQNIKLGKELKRLKEKEADYQSALSLIEKELPSIEFLASLEKALPASVWLEKISISKGKVDLSGKAFTENDVVSFGKALLDAPVVKAVGFPVTNRVEQDGQSVVTFSLSAFLGEFKDLRSALKEEVAAR</sequence>
<evidence type="ECO:0000313" key="4">
    <source>
        <dbReference type="Proteomes" id="UP000005868"/>
    </source>
</evidence>
<keyword evidence="1" id="KW-0175">Coiled coil</keyword>
<accession>G7V9P2</accession>
<dbReference type="PANTHER" id="PTHR40278">
    <property type="entry name" value="DNA UTILIZATION PROTEIN HOFN"/>
    <property type="match status" value="1"/>
</dbReference>
<dbReference type="eggNOG" id="COG3166">
    <property type="taxonomic scope" value="Bacteria"/>
</dbReference>
<dbReference type="InterPro" id="IPR052534">
    <property type="entry name" value="Extracell_DNA_Util/SecSys_Comp"/>
</dbReference>
<evidence type="ECO:0000256" key="2">
    <source>
        <dbReference type="SAM" id="Phobius"/>
    </source>
</evidence>
<feature type="coiled-coil region" evidence="1">
    <location>
        <begin position="49"/>
        <end position="97"/>
    </location>
</feature>
<organism evidence="3 4">
    <name type="scientific">Thermovirga lienii (strain ATCC BAA-1197 / DSM 17291 / Cas60314)</name>
    <dbReference type="NCBI Taxonomy" id="580340"/>
    <lineage>
        <taxon>Bacteria</taxon>
        <taxon>Thermotogati</taxon>
        <taxon>Synergistota</taxon>
        <taxon>Synergistia</taxon>
        <taxon>Synergistales</taxon>
        <taxon>Thermovirgaceae</taxon>
        <taxon>Thermovirga</taxon>
    </lineage>
</organism>
<dbReference type="STRING" id="580340.Tlie_0859"/>
<keyword evidence="2" id="KW-0812">Transmembrane</keyword>